<dbReference type="Gene3D" id="3.40.50.150">
    <property type="entry name" value="Vaccinia Virus protein VP39"/>
    <property type="match status" value="1"/>
</dbReference>
<dbReference type="AlphaFoldDB" id="A0A0C5JMW8"/>
<evidence type="ECO:0000313" key="1">
    <source>
        <dbReference type="EMBL" id="AJP48711.1"/>
    </source>
</evidence>
<dbReference type="EMBL" id="CP010554">
    <property type="protein sequence ID" value="AJP48711.1"/>
    <property type="molecule type" value="Genomic_DNA"/>
</dbReference>
<dbReference type="HOGENOM" id="CLU_097046_0_0_4"/>
<dbReference type="CDD" id="cd02440">
    <property type="entry name" value="AdoMet_MTases"/>
    <property type="match status" value="1"/>
</dbReference>
<dbReference type="KEGG" id="rbu:PG1C_10215"/>
<keyword evidence="2" id="KW-1185">Reference proteome</keyword>
<sequence length="245" mass="27526">MKTNLNTYQQSKPYRRVVADILAGTDLKTVLDTGAGGGYLRSALAPSIEMDGVDKQANLLPGYLNCWPVDLDEGLPDWLPCYDAIICCEVISYLSNPLNFLKSALRHLVPEGMIVISTPSVWYPESRLFYLLKGYFPSVRSVTVSGLGSPHYVVPYSFPQLYSLLIRSGFKCVRFHGVDRGPKRIYEWPLGLPHWLYCKFKENRATECEEKSFWHQAGSVSAIYGRRMVVTAVAPKEAVSKGFQC</sequence>
<organism evidence="1 2">
    <name type="scientific">Rugosibacter aromaticivorans</name>
    <dbReference type="NCBI Taxonomy" id="1565605"/>
    <lineage>
        <taxon>Bacteria</taxon>
        <taxon>Pseudomonadati</taxon>
        <taxon>Pseudomonadota</taxon>
        <taxon>Betaproteobacteria</taxon>
        <taxon>Nitrosomonadales</taxon>
        <taxon>Sterolibacteriaceae</taxon>
        <taxon>Rugosibacter</taxon>
    </lineage>
</organism>
<dbReference type="SUPFAM" id="SSF53335">
    <property type="entry name" value="S-adenosyl-L-methionine-dependent methyltransferases"/>
    <property type="match status" value="1"/>
</dbReference>
<dbReference type="STRING" id="1565605.PG1C_10215"/>
<dbReference type="InterPro" id="IPR029063">
    <property type="entry name" value="SAM-dependent_MTases_sf"/>
</dbReference>
<dbReference type="Pfam" id="PF13489">
    <property type="entry name" value="Methyltransf_23"/>
    <property type="match status" value="1"/>
</dbReference>
<evidence type="ECO:0000313" key="2">
    <source>
        <dbReference type="Proteomes" id="UP000061603"/>
    </source>
</evidence>
<reference evidence="1 2" key="1">
    <citation type="journal article" date="2015" name="Genome Announc.">
        <title>Complete Genome Sequence of a Novel Bacterium within the Family Rhodocyclaceae That Degrades Polycyclic Aromatic Hydrocarbons.</title>
        <authorList>
            <person name="Singleton D.R."/>
            <person name="Dickey A.N."/>
            <person name="Scholl E.H."/>
            <person name="Wright F.A."/>
            <person name="Aitken M.D."/>
        </authorList>
    </citation>
    <scope>NUCLEOTIDE SEQUENCE [LARGE SCALE GENOMIC DNA]</scope>
    <source>
        <strain evidence="2">PG1-Ca6</strain>
    </source>
</reference>
<proteinExistence type="predicted"/>
<protein>
    <recommendedName>
        <fullName evidence="3">Methyltransferase type 11</fullName>
    </recommendedName>
</protein>
<gene>
    <name evidence="1" type="ORF">PG1C_10215</name>
</gene>
<accession>A0A0C5JMW8</accession>
<name>A0A0C5JMW8_9PROT</name>
<dbReference type="Proteomes" id="UP000061603">
    <property type="component" value="Chromosome"/>
</dbReference>
<evidence type="ECO:0008006" key="3">
    <source>
        <dbReference type="Google" id="ProtNLM"/>
    </source>
</evidence>